<feature type="transmembrane region" description="Helical" evidence="11">
    <location>
        <begin position="178"/>
        <end position="195"/>
    </location>
</feature>
<feature type="transmembrane region" description="Helical" evidence="11">
    <location>
        <begin position="109"/>
        <end position="129"/>
    </location>
</feature>
<dbReference type="Gene3D" id="1.10.1060.10">
    <property type="entry name" value="Alpha-helical ferredoxin"/>
    <property type="match status" value="1"/>
</dbReference>
<keyword evidence="6 11" id="KW-1133">Transmembrane helix</keyword>
<evidence type="ECO:0000256" key="5">
    <source>
        <dbReference type="ARBA" id="ARBA00022723"/>
    </source>
</evidence>
<dbReference type="GO" id="GO:0046872">
    <property type="term" value="F:metal ion binding"/>
    <property type="evidence" value="ECO:0007669"/>
    <property type="project" value="UniProtKB-KW"/>
</dbReference>
<evidence type="ECO:0000256" key="10">
    <source>
        <dbReference type="ARBA" id="ARBA00023136"/>
    </source>
</evidence>
<dbReference type="Pfam" id="PF02665">
    <property type="entry name" value="Nitrate_red_gam"/>
    <property type="match status" value="1"/>
</dbReference>
<dbReference type="Pfam" id="PF02754">
    <property type="entry name" value="CCG"/>
    <property type="match status" value="2"/>
</dbReference>
<dbReference type="OrthoDB" id="9794954at2"/>
<dbReference type="PROSITE" id="PS00198">
    <property type="entry name" value="4FE4S_FER_1"/>
    <property type="match status" value="2"/>
</dbReference>
<evidence type="ECO:0000256" key="2">
    <source>
        <dbReference type="ARBA" id="ARBA00022475"/>
    </source>
</evidence>
<dbReference type="GO" id="GO:0051539">
    <property type="term" value="F:4 iron, 4 sulfur cluster binding"/>
    <property type="evidence" value="ECO:0007669"/>
    <property type="project" value="UniProtKB-KW"/>
</dbReference>
<evidence type="ECO:0000256" key="3">
    <source>
        <dbReference type="ARBA" id="ARBA00022485"/>
    </source>
</evidence>
<gene>
    <name evidence="13" type="ORF">AT727_23555</name>
</gene>
<comment type="caution">
    <text evidence="13">The sequence shown here is derived from an EMBL/GenBank/DDBJ whole genome shotgun (WGS) entry which is preliminary data.</text>
</comment>
<dbReference type="RefSeq" id="WP_041271989.1">
    <property type="nucleotide sequence ID" value="NZ_LOCK01000032.1"/>
</dbReference>
<evidence type="ECO:0000256" key="6">
    <source>
        <dbReference type="ARBA" id="ARBA00022989"/>
    </source>
</evidence>
<keyword evidence="8" id="KW-0408">Iron</keyword>
<name>A0A0W1JGT7_DESHA</name>
<organism evidence="13 14">
    <name type="scientific">Desulfitobacterium hafniense</name>
    <name type="common">Desulfitobacterium frappieri</name>
    <dbReference type="NCBI Taxonomy" id="49338"/>
    <lineage>
        <taxon>Bacteria</taxon>
        <taxon>Bacillati</taxon>
        <taxon>Bacillota</taxon>
        <taxon>Clostridia</taxon>
        <taxon>Eubacteriales</taxon>
        <taxon>Desulfitobacteriaceae</taxon>
        <taxon>Desulfitobacterium</taxon>
    </lineage>
</organism>
<dbReference type="InterPro" id="IPR023234">
    <property type="entry name" value="NarG-like_domain"/>
</dbReference>
<evidence type="ECO:0000256" key="4">
    <source>
        <dbReference type="ARBA" id="ARBA00022692"/>
    </source>
</evidence>
<evidence type="ECO:0000313" key="14">
    <source>
        <dbReference type="Proteomes" id="UP000054623"/>
    </source>
</evidence>
<feature type="transmembrane region" description="Helical" evidence="11">
    <location>
        <begin position="75"/>
        <end position="97"/>
    </location>
</feature>
<feature type="transmembrane region" description="Helical" evidence="11">
    <location>
        <begin position="14"/>
        <end position="32"/>
    </location>
</feature>
<feature type="transmembrane region" description="Helical" evidence="11">
    <location>
        <begin position="207"/>
        <end position="225"/>
    </location>
</feature>
<keyword evidence="5" id="KW-0479">Metal-binding</keyword>
<keyword evidence="10 11" id="KW-0472">Membrane</keyword>
<dbReference type="InterPro" id="IPR051460">
    <property type="entry name" value="HdrC_iron-sulfur_subunit"/>
</dbReference>
<dbReference type="PROSITE" id="PS51379">
    <property type="entry name" value="4FE4S_FER_2"/>
    <property type="match status" value="1"/>
</dbReference>
<evidence type="ECO:0000259" key="12">
    <source>
        <dbReference type="PROSITE" id="PS51379"/>
    </source>
</evidence>
<keyword evidence="3" id="KW-0004">4Fe-4S</keyword>
<evidence type="ECO:0000256" key="1">
    <source>
        <dbReference type="ARBA" id="ARBA00004651"/>
    </source>
</evidence>
<reference evidence="13 14" key="1">
    <citation type="submission" date="2015-12" db="EMBL/GenBank/DDBJ databases">
        <title>Draft Genome Sequence of Desulfitobacterium hafniense Strain DH, a Sulfate-reducing Bacterium Isolated from Paddy Soils.</title>
        <authorList>
            <person name="Bao P."/>
            <person name="Zhang X."/>
            <person name="Li G."/>
        </authorList>
    </citation>
    <scope>NUCLEOTIDE SEQUENCE [LARGE SCALE GENOMIC DNA]</scope>
    <source>
        <strain evidence="13 14">DH</strain>
    </source>
</reference>
<dbReference type="Pfam" id="PF13183">
    <property type="entry name" value="Fer4_8"/>
    <property type="match status" value="1"/>
</dbReference>
<feature type="transmembrane region" description="Helical" evidence="11">
    <location>
        <begin position="150"/>
        <end position="172"/>
    </location>
</feature>
<keyword evidence="7" id="KW-0560">Oxidoreductase</keyword>
<proteinExistence type="predicted"/>
<dbReference type="SUPFAM" id="SSF103501">
    <property type="entry name" value="Respiratory nitrate reductase 1 gamma chain"/>
    <property type="match status" value="1"/>
</dbReference>
<feature type="domain" description="4Fe-4S ferredoxin-type" evidence="12">
    <location>
        <begin position="272"/>
        <end position="303"/>
    </location>
</feature>
<dbReference type="GO" id="GO:0016491">
    <property type="term" value="F:oxidoreductase activity"/>
    <property type="evidence" value="ECO:0007669"/>
    <property type="project" value="UniProtKB-KW"/>
</dbReference>
<dbReference type="EMBL" id="LOCK01000032">
    <property type="protein sequence ID" value="KTE90836.1"/>
    <property type="molecule type" value="Genomic_DNA"/>
</dbReference>
<dbReference type="InterPro" id="IPR036197">
    <property type="entry name" value="NarG-like_sf"/>
</dbReference>
<dbReference type="SUPFAM" id="SSF46548">
    <property type="entry name" value="alpha-helical ferredoxin"/>
    <property type="match status" value="1"/>
</dbReference>
<dbReference type="Gene3D" id="1.20.950.20">
    <property type="entry name" value="Transmembrane di-heme cytochromes, Chain C"/>
    <property type="match status" value="1"/>
</dbReference>
<evidence type="ECO:0000313" key="13">
    <source>
        <dbReference type="EMBL" id="KTE90836.1"/>
    </source>
</evidence>
<dbReference type="AlphaFoldDB" id="A0A0W1JGT7"/>
<dbReference type="GO" id="GO:0005886">
    <property type="term" value="C:plasma membrane"/>
    <property type="evidence" value="ECO:0007669"/>
    <property type="project" value="UniProtKB-SubCell"/>
</dbReference>
<protein>
    <submittedName>
        <fullName evidence="13">Iron-sulfur-binding reductase</fullName>
    </submittedName>
</protein>
<dbReference type="InterPro" id="IPR017896">
    <property type="entry name" value="4Fe4S_Fe-S-bd"/>
</dbReference>
<dbReference type="InterPro" id="IPR017900">
    <property type="entry name" value="4Fe4S_Fe_S_CS"/>
</dbReference>
<sequence>MATRVLYWNIDGHWLIYPLAVITFIIFFYGYYRRYRLWKMGQPEKRWPGLWQGIKDVLIYGFGHKRILKEGYPGLMHAMIFWGFALLFFATLIVAIQADFGLQIFRGPLYLFIKVTANLFGLLALLGILMALWRRYVIRPQRLDNTKDDAIILALILLILITGFIVQGLRMAIEPDPWATYAFMGYIMAPWLASLFSEATLLSLHKIIWWIHPILAFTLIAYFPYSKLSHILLAPANQALRHHGPPGVPEPIDFEDESIETYGKSKLREFSWKTLFNTDACVKCGRCQDHCPAYLSGKHLNPKQVIQDLRVHMEEVGKAYENYRKKHPTTAVGGGAGLQETVAAAQGSTGQENLPGEEELGLPELIGQVISENDIWDCTTCRSCEEQCPIFVEHVDKTVAMRRNLVLMESCFPPEAQLAFRNMENNGNPWGIGWSTRADYLQSLDVPTLAENPEAEILYYPGCSGAFDGRNQKVSAAIVKLLREAQVNFAILGNEEKCCGDSARRLGNEYLFHSLATENIKVLNGYGVKKILTQCPHCFNCLKHEYPQFGGDFEVLHHTEYLNDLLSSGRLQLNHGIGGADGRRITYHDSCYLGRYNTIYQAPRQLLQEVGLNLLEMAHTKEKSFCCGAGGGRMWLEEHQGERINVMRADEAIAPGVDRVGTACPFCLTMISDGVAAREAGEQVKVLDIAEILAEKIS</sequence>
<evidence type="ECO:0000256" key="7">
    <source>
        <dbReference type="ARBA" id="ARBA00023002"/>
    </source>
</evidence>
<dbReference type="InterPro" id="IPR004017">
    <property type="entry name" value="Cys_rich_dom"/>
</dbReference>
<keyword evidence="9" id="KW-0411">Iron-sulfur</keyword>
<comment type="subcellular location">
    <subcellularLocation>
        <location evidence="1">Cell membrane</location>
        <topology evidence="1">Multi-pass membrane protein</topology>
    </subcellularLocation>
</comment>
<evidence type="ECO:0000256" key="11">
    <source>
        <dbReference type="SAM" id="Phobius"/>
    </source>
</evidence>
<dbReference type="InterPro" id="IPR009051">
    <property type="entry name" value="Helical_ferredxn"/>
</dbReference>
<dbReference type="PANTHER" id="PTHR43255">
    <property type="entry name" value="IRON-SULFUR-BINDING OXIDOREDUCTASE FADF-RELATED-RELATED"/>
    <property type="match status" value="1"/>
</dbReference>
<dbReference type="Proteomes" id="UP000054623">
    <property type="component" value="Unassembled WGS sequence"/>
</dbReference>
<evidence type="ECO:0000256" key="9">
    <source>
        <dbReference type="ARBA" id="ARBA00023014"/>
    </source>
</evidence>
<accession>A0A0W1JGT7</accession>
<keyword evidence="4 11" id="KW-0812">Transmembrane</keyword>
<dbReference type="PANTHER" id="PTHR43255:SF1">
    <property type="entry name" value="IRON-SULFUR-BINDING OXIDOREDUCTASE FADF-RELATED"/>
    <property type="match status" value="1"/>
</dbReference>
<evidence type="ECO:0000256" key="8">
    <source>
        <dbReference type="ARBA" id="ARBA00023004"/>
    </source>
</evidence>
<keyword evidence="2" id="KW-1003">Cell membrane</keyword>